<name>A0AAV4MLX4_CAEEX</name>
<keyword evidence="3" id="KW-1185">Reference proteome</keyword>
<dbReference type="EMBL" id="BPLR01019894">
    <property type="protein sequence ID" value="GIX72964.1"/>
    <property type="molecule type" value="Genomic_DNA"/>
</dbReference>
<evidence type="ECO:0000256" key="1">
    <source>
        <dbReference type="SAM" id="MobiDB-lite"/>
    </source>
</evidence>
<protein>
    <submittedName>
        <fullName evidence="2">Uncharacterized protein</fullName>
    </submittedName>
</protein>
<sequence>MSSLSECAFRFQEDFLHTIESEIVGIAIFKHQKVFQKKRLKPTPNSIQGSSKRVREKTRNQTPGSDRKRGSKILTQALVSPGVEKNS</sequence>
<comment type="caution">
    <text evidence="2">The sequence shown here is derived from an EMBL/GenBank/DDBJ whole genome shotgun (WGS) entry which is preliminary data.</text>
</comment>
<organism evidence="2 3">
    <name type="scientific">Caerostris extrusa</name>
    <name type="common">Bark spider</name>
    <name type="synonym">Caerostris bankana</name>
    <dbReference type="NCBI Taxonomy" id="172846"/>
    <lineage>
        <taxon>Eukaryota</taxon>
        <taxon>Metazoa</taxon>
        <taxon>Ecdysozoa</taxon>
        <taxon>Arthropoda</taxon>
        <taxon>Chelicerata</taxon>
        <taxon>Arachnida</taxon>
        <taxon>Araneae</taxon>
        <taxon>Araneomorphae</taxon>
        <taxon>Entelegynae</taxon>
        <taxon>Araneoidea</taxon>
        <taxon>Araneidae</taxon>
        <taxon>Caerostris</taxon>
    </lineage>
</organism>
<dbReference type="AlphaFoldDB" id="A0AAV4MLX4"/>
<evidence type="ECO:0000313" key="2">
    <source>
        <dbReference type="EMBL" id="GIX72964.1"/>
    </source>
</evidence>
<feature type="region of interest" description="Disordered" evidence="1">
    <location>
        <begin position="39"/>
        <end position="87"/>
    </location>
</feature>
<dbReference type="Proteomes" id="UP001054945">
    <property type="component" value="Unassembled WGS sequence"/>
</dbReference>
<gene>
    <name evidence="2" type="ORF">CEXT_531261</name>
</gene>
<accession>A0AAV4MLX4</accession>
<evidence type="ECO:0000313" key="3">
    <source>
        <dbReference type="Proteomes" id="UP001054945"/>
    </source>
</evidence>
<proteinExistence type="predicted"/>
<reference evidence="2 3" key="1">
    <citation type="submission" date="2021-06" db="EMBL/GenBank/DDBJ databases">
        <title>Caerostris extrusa draft genome.</title>
        <authorList>
            <person name="Kono N."/>
            <person name="Arakawa K."/>
        </authorList>
    </citation>
    <scope>NUCLEOTIDE SEQUENCE [LARGE SCALE GENOMIC DNA]</scope>
</reference>